<keyword evidence="3" id="KW-1185">Reference proteome</keyword>
<dbReference type="RefSeq" id="WP_048313041.1">
    <property type="nucleotide sequence ID" value="NZ_CP119526.1"/>
</dbReference>
<dbReference type="Pfam" id="PF02796">
    <property type="entry name" value="HTH_7"/>
    <property type="match status" value="1"/>
</dbReference>
<name>A0A0J6CWA0_9BACL</name>
<evidence type="ECO:0000313" key="3">
    <source>
        <dbReference type="Proteomes" id="UP000035996"/>
    </source>
</evidence>
<protein>
    <recommendedName>
        <fullName evidence="1">Resolvase HTH domain-containing protein</fullName>
    </recommendedName>
</protein>
<dbReference type="GO" id="GO:0000150">
    <property type="term" value="F:DNA strand exchange activity"/>
    <property type="evidence" value="ECO:0007669"/>
    <property type="project" value="InterPro"/>
</dbReference>
<comment type="caution">
    <text evidence="2">The sequence shown here is derived from an EMBL/GenBank/DDBJ whole genome shotgun (WGS) entry which is preliminary data.</text>
</comment>
<evidence type="ECO:0000259" key="1">
    <source>
        <dbReference type="Pfam" id="PF02796"/>
    </source>
</evidence>
<gene>
    <name evidence="2" type="ORF">AB986_18135</name>
</gene>
<proteinExistence type="predicted"/>
<sequence>MSLQKKWTEQTFDLELEKHLPGWKRTGEVRNAAKTVEVLCPEGHLRKLAPGKIKTQDNKCIGCIRSANRKEACETFLEKLKKEQYKPKFMLENYENANFSLPVICPNGSQWKVSRTGFLGKQQLRCRCELCLKTINPKKNPVVRKPNEAAIELLELGFEINPNNWKGIKYAIEGKWIECGHTEIKSPDRIIFRHERCGRCKSHLLRLKIEEYQKELGFIIKDNQQLENIKKKQTIDVICVKGHEDKVWIQQLFKYKIQDFKDSNAFLCNICKAEYYRGENNPLYIHGKSIQNSEGRTEALYKRWFRKIKRAYPTCQVCRNNLGEIAHHLYGFNEYENLRYTEENGVSLCRNCHDLFHDKFHYGGNTLEQFIKFLEELDEYDTNDLHEMVLQRRPFLLNEIEKKKNKRIKVYSITKLALLVNTFPEIIRILVTNGEIKGAFKDQDNMWVITQENAKEFVKKTDIERQNMLSNCLVGKKFGNLTVTKLIGRKSEGKQARMFVEVQCKCGNIVEKPYYRLVREKGNCSWQCGITKEMVKGRTRLDEEFIDKVKAMYLNGYSSKDITEKYNISYTTVYQYLKLSGISTRQRKRVDQELKDTVANMYLSGSSVHKISEELNVHPRSCYEYLKEKGIKSGRKKPHPNQELVEQVAMLYEKGKKIKEISEELKVNISVCYDYLVLKGLWKRNKR</sequence>
<dbReference type="EMBL" id="LELK01000006">
    <property type="protein sequence ID" value="KMM36359.1"/>
    <property type="molecule type" value="Genomic_DNA"/>
</dbReference>
<feature type="domain" description="Resolvase HTH" evidence="1">
    <location>
        <begin position="541"/>
        <end position="577"/>
    </location>
</feature>
<dbReference type="Gene3D" id="1.10.10.60">
    <property type="entry name" value="Homeodomain-like"/>
    <property type="match status" value="2"/>
</dbReference>
<dbReference type="Proteomes" id="UP000035996">
    <property type="component" value="Unassembled WGS sequence"/>
</dbReference>
<reference evidence="2" key="1">
    <citation type="submission" date="2015-06" db="EMBL/GenBank/DDBJ databases">
        <authorList>
            <person name="Liu B."/>
            <person name="Wang J."/>
            <person name="Zhu Y."/>
            <person name="Liu G."/>
            <person name="Chen Q."/>
            <person name="Zheng C."/>
            <person name="Che J."/>
            <person name="Ge C."/>
            <person name="Shi H."/>
            <person name="Pan Z."/>
            <person name="Liu X."/>
        </authorList>
    </citation>
    <scope>NUCLEOTIDE SEQUENCE [LARGE SCALE GENOMIC DNA]</scope>
    <source>
        <strain evidence="2">DSM 16346</strain>
    </source>
</reference>
<accession>A0A0J6CWA0</accession>
<dbReference type="STRING" id="157733.AB986_18135"/>
<dbReference type="OrthoDB" id="962665at2"/>
<organism evidence="2 3">
    <name type="scientific">Guptibacillus hwajinpoensis</name>
    <dbReference type="NCBI Taxonomy" id="208199"/>
    <lineage>
        <taxon>Bacteria</taxon>
        <taxon>Bacillati</taxon>
        <taxon>Bacillota</taxon>
        <taxon>Bacilli</taxon>
        <taxon>Bacillales</taxon>
        <taxon>Guptibacillaceae</taxon>
        <taxon>Guptibacillus</taxon>
    </lineage>
</organism>
<evidence type="ECO:0000313" key="2">
    <source>
        <dbReference type="EMBL" id="KMM36359.1"/>
    </source>
</evidence>
<dbReference type="GO" id="GO:0003677">
    <property type="term" value="F:DNA binding"/>
    <property type="evidence" value="ECO:0007669"/>
    <property type="project" value="InterPro"/>
</dbReference>
<dbReference type="AlphaFoldDB" id="A0A0J6CWA0"/>
<dbReference type="InterPro" id="IPR006120">
    <property type="entry name" value="Resolvase_HTH_dom"/>
</dbReference>